<dbReference type="Gene3D" id="3.40.30.10">
    <property type="entry name" value="Glutaredoxin"/>
    <property type="match status" value="1"/>
</dbReference>
<evidence type="ECO:0000256" key="9">
    <source>
        <dbReference type="ARBA" id="ARBA00023157"/>
    </source>
</evidence>
<dbReference type="PANTHER" id="PTHR42801">
    <property type="entry name" value="THIOREDOXIN-DEPENDENT PEROXIDE REDUCTASE"/>
    <property type="match status" value="1"/>
</dbReference>
<keyword evidence="16" id="KW-1133">Transmembrane helix</keyword>
<keyword evidence="9" id="KW-1015">Disulfide bond</keyword>
<comment type="similarity">
    <text evidence="12">Belongs to the peroxiredoxin family. BCP/PrxQ subfamily.</text>
</comment>
<gene>
    <name evidence="19" type="ORF">DLAC_08149</name>
</gene>
<feature type="chain" id="PRO_5007593091" description="thioredoxin-dependent peroxiredoxin" evidence="17">
    <location>
        <begin position="21"/>
        <end position="452"/>
    </location>
</feature>
<evidence type="ECO:0000313" key="20">
    <source>
        <dbReference type="Proteomes" id="UP000076078"/>
    </source>
</evidence>
<evidence type="ECO:0000256" key="17">
    <source>
        <dbReference type="SAM" id="SignalP"/>
    </source>
</evidence>
<accession>A0A151ZB96</accession>
<evidence type="ECO:0000256" key="2">
    <source>
        <dbReference type="ARBA" id="ARBA00022528"/>
    </source>
</evidence>
<feature type="domain" description="Thioredoxin" evidence="18">
    <location>
        <begin position="295"/>
        <end position="443"/>
    </location>
</feature>
<evidence type="ECO:0000256" key="5">
    <source>
        <dbReference type="ARBA" id="ARBA00022862"/>
    </source>
</evidence>
<keyword evidence="16" id="KW-0812">Transmembrane</keyword>
<evidence type="ECO:0000256" key="15">
    <source>
        <dbReference type="ARBA" id="ARBA00049091"/>
    </source>
</evidence>
<evidence type="ECO:0000256" key="13">
    <source>
        <dbReference type="ARBA" id="ARBA00042163"/>
    </source>
</evidence>
<keyword evidence="6" id="KW-0809">Transit peptide</keyword>
<dbReference type="FunFam" id="3.40.30.10:FF:000122">
    <property type="entry name" value="Peroxiredoxin Q chloroplastic"/>
    <property type="match status" value="1"/>
</dbReference>
<dbReference type="GO" id="GO:0005737">
    <property type="term" value="C:cytoplasm"/>
    <property type="evidence" value="ECO:0007669"/>
    <property type="project" value="TreeGrafter"/>
</dbReference>
<dbReference type="InterPro" id="IPR036249">
    <property type="entry name" value="Thioredoxin-like_sf"/>
</dbReference>
<evidence type="ECO:0000256" key="1">
    <source>
        <dbReference type="ARBA" id="ARBA00013017"/>
    </source>
</evidence>
<keyword evidence="8" id="KW-0793">Thylakoid</keyword>
<dbReference type="Pfam" id="PF00578">
    <property type="entry name" value="AhpC-TSA"/>
    <property type="match status" value="1"/>
</dbReference>
<evidence type="ECO:0000259" key="18">
    <source>
        <dbReference type="PROSITE" id="PS51352"/>
    </source>
</evidence>
<dbReference type="EMBL" id="LODT01000035">
    <property type="protein sequence ID" value="KYQ91222.1"/>
    <property type="molecule type" value="Genomic_DNA"/>
</dbReference>
<feature type="transmembrane region" description="Helical" evidence="16">
    <location>
        <begin position="252"/>
        <end position="270"/>
    </location>
</feature>
<dbReference type="AlphaFoldDB" id="A0A151ZB96"/>
<dbReference type="GO" id="GO:0034599">
    <property type="term" value="P:cellular response to oxidative stress"/>
    <property type="evidence" value="ECO:0007669"/>
    <property type="project" value="TreeGrafter"/>
</dbReference>
<evidence type="ECO:0000256" key="11">
    <source>
        <dbReference type="ARBA" id="ARBA00032824"/>
    </source>
</evidence>
<dbReference type="PROSITE" id="PS51352">
    <property type="entry name" value="THIOREDOXIN_2"/>
    <property type="match status" value="1"/>
</dbReference>
<keyword evidence="4" id="KW-0934">Plastid</keyword>
<comment type="caution">
    <text evidence="19">The sequence shown here is derived from an EMBL/GenBank/DDBJ whole genome shotgun (WGS) entry which is preliminary data.</text>
</comment>
<keyword evidence="16" id="KW-0472">Membrane</keyword>
<protein>
    <recommendedName>
        <fullName evidence="1">thioredoxin-dependent peroxiredoxin</fullName>
        <ecNumber evidence="1">1.11.1.24</ecNumber>
    </recommendedName>
    <alternativeName>
        <fullName evidence="11">Thioredoxin peroxidase</fullName>
    </alternativeName>
    <alternativeName>
        <fullName evidence="13">Thioredoxin-dependent peroxiredoxin Q</fullName>
    </alternativeName>
</protein>
<comment type="subcellular location">
    <subcellularLocation>
        <location evidence="14">Plastid</location>
        <location evidence="14">Chloroplast thylakoid</location>
    </subcellularLocation>
</comment>
<keyword evidence="3" id="KW-0575">Peroxidase</keyword>
<evidence type="ECO:0000256" key="3">
    <source>
        <dbReference type="ARBA" id="ARBA00022559"/>
    </source>
</evidence>
<keyword evidence="17" id="KW-0732">Signal</keyword>
<dbReference type="CDD" id="cd03017">
    <property type="entry name" value="PRX_BCP"/>
    <property type="match status" value="1"/>
</dbReference>
<keyword evidence="2" id="KW-0150">Chloroplast</keyword>
<dbReference type="GO" id="GO:0045454">
    <property type="term" value="P:cell redox homeostasis"/>
    <property type="evidence" value="ECO:0007669"/>
    <property type="project" value="TreeGrafter"/>
</dbReference>
<dbReference type="Proteomes" id="UP000076078">
    <property type="component" value="Unassembled WGS sequence"/>
</dbReference>
<evidence type="ECO:0000256" key="7">
    <source>
        <dbReference type="ARBA" id="ARBA00023002"/>
    </source>
</evidence>
<feature type="transmembrane region" description="Helical" evidence="16">
    <location>
        <begin position="195"/>
        <end position="213"/>
    </location>
</feature>
<sequence length="452" mass="52455">MSPFNLLLGLTLISWMIFLGFEYFEEIHIYHKYIIANCFYLKYYETEWIQYDESSFAFHGTAEVVVKANKNTKLELETLYPNLRIRLEYEHLNQQNIFVNEAESEPIHLPFNANITINEPVGALFYHFRNPPFEISSSPFSNPHTCFFHPITRQVSNNRSILILFYLISMITVTTALTMPLLFFGSQRKKFNNSVSNWAIVYILVQFLSLALMETSNYKLENLIIDIIEKIILILMSDMAYEYFFDTYMDRVLFHFISQLIIIKFLSFCISSRSLEEIANILFLLILYNLKWSKFKIGQDAPQFTAKDSKGNDVSLTDFKGKILVLYFYPKDGSPVCTAESCEFRDKYEQFIKAGADVVGISTDSAQSHEEFTRKYKLPFTLLVDDNSELAKKYGVKKTLGLLPARETFVIDQNQKIVHKSSGLLNGTKHITESLEVIDKLKSQHQEPISQH</sequence>
<dbReference type="SUPFAM" id="SSF52833">
    <property type="entry name" value="Thioredoxin-like"/>
    <property type="match status" value="1"/>
</dbReference>
<evidence type="ECO:0000256" key="6">
    <source>
        <dbReference type="ARBA" id="ARBA00022946"/>
    </source>
</evidence>
<evidence type="ECO:0000256" key="4">
    <source>
        <dbReference type="ARBA" id="ARBA00022640"/>
    </source>
</evidence>
<evidence type="ECO:0000256" key="12">
    <source>
        <dbReference type="ARBA" id="ARBA00038489"/>
    </source>
</evidence>
<evidence type="ECO:0000256" key="14">
    <source>
        <dbReference type="ARBA" id="ARBA00046272"/>
    </source>
</evidence>
<organism evidence="19 20">
    <name type="scientific">Tieghemostelium lacteum</name>
    <name type="common">Slime mold</name>
    <name type="synonym">Dictyostelium lacteum</name>
    <dbReference type="NCBI Taxonomy" id="361077"/>
    <lineage>
        <taxon>Eukaryota</taxon>
        <taxon>Amoebozoa</taxon>
        <taxon>Evosea</taxon>
        <taxon>Eumycetozoa</taxon>
        <taxon>Dictyostelia</taxon>
        <taxon>Dictyosteliales</taxon>
        <taxon>Raperosteliaceae</taxon>
        <taxon>Tieghemostelium</taxon>
    </lineage>
</organism>
<reference evidence="19 20" key="1">
    <citation type="submission" date="2015-12" db="EMBL/GenBank/DDBJ databases">
        <title>Dictyostelia acquired genes for synthesis and detection of signals that induce cell-type specialization by lateral gene transfer from prokaryotes.</title>
        <authorList>
            <person name="Gloeckner G."/>
            <person name="Schaap P."/>
        </authorList>
    </citation>
    <scope>NUCLEOTIDE SEQUENCE [LARGE SCALE GENOMIC DNA]</scope>
    <source>
        <strain evidence="19 20">TK</strain>
    </source>
</reference>
<feature type="signal peptide" evidence="17">
    <location>
        <begin position="1"/>
        <end position="20"/>
    </location>
</feature>
<dbReference type="InParanoid" id="A0A151ZB96"/>
<dbReference type="InterPro" id="IPR013766">
    <property type="entry name" value="Thioredoxin_domain"/>
</dbReference>
<dbReference type="InterPro" id="IPR000866">
    <property type="entry name" value="AhpC/TSA"/>
</dbReference>
<dbReference type="InterPro" id="IPR050924">
    <property type="entry name" value="Peroxiredoxin_BCP/PrxQ"/>
</dbReference>
<evidence type="ECO:0000256" key="16">
    <source>
        <dbReference type="SAM" id="Phobius"/>
    </source>
</evidence>
<dbReference type="EC" id="1.11.1.24" evidence="1"/>
<feature type="transmembrane region" description="Helical" evidence="16">
    <location>
        <begin position="161"/>
        <end position="183"/>
    </location>
</feature>
<keyword evidence="10" id="KW-0676">Redox-active center</keyword>
<comment type="catalytic activity">
    <reaction evidence="15">
        <text>a hydroperoxide + [thioredoxin]-dithiol = an alcohol + [thioredoxin]-disulfide + H2O</text>
        <dbReference type="Rhea" id="RHEA:62620"/>
        <dbReference type="Rhea" id="RHEA-COMP:10698"/>
        <dbReference type="Rhea" id="RHEA-COMP:10700"/>
        <dbReference type="ChEBI" id="CHEBI:15377"/>
        <dbReference type="ChEBI" id="CHEBI:29950"/>
        <dbReference type="ChEBI" id="CHEBI:30879"/>
        <dbReference type="ChEBI" id="CHEBI:35924"/>
        <dbReference type="ChEBI" id="CHEBI:50058"/>
        <dbReference type="EC" id="1.11.1.24"/>
    </reaction>
</comment>
<evidence type="ECO:0000256" key="10">
    <source>
        <dbReference type="ARBA" id="ARBA00023284"/>
    </source>
</evidence>
<name>A0A151ZB96_TIELA</name>
<evidence type="ECO:0000313" key="19">
    <source>
        <dbReference type="EMBL" id="KYQ91222.1"/>
    </source>
</evidence>
<keyword evidence="20" id="KW-1185">Reference proteome</keyword>
<keyword evidence="5" id="KW-0049">Antioxidant</keyword>
<keyword evidence="7" id="KW-0560">Oxidoreductase</keyword>
<proteinExistence type="inferred from homology"/>
<dbReference type="OrthoDB" id="15334at2759"/>
<dbReference type="GO" id="GO:0008379">
    <property type="term" value="F:thioredoxin peroxidase activity"/>
    <property type="evidence" value="ECO:0007669"/>
    <property type="project" value="TreeGrafter"/>
</dbReference>
<dbReference type="PANTHER" id="PTHR42801:SF4">
    <property type="entry name" value="AHPC_TSA FAMILY PROTEIN"/>
    <property type="match status" value="1"/>
</dbReference>
<feature type="transmembrane region" description="Helical" evidence="16">
    <location>
        <begin position="220"/>
        <end position="240"/>
    </location>
</feature>
<evidence type="ECO:0000256" key="8">
    <source>
        <dbReference type="ARBA" id="ARBA00023078"/>
    </source>
</evidence>